<dbReference type="SUPFAM" id="SSF49299">
    <property type="entry name" value="PKD domain"/>
    <property type="match status" value="2"/>
</dbReference>
<dbReference type="InterPro" id="IPR013783">
    <property type="entry name" value="Ig-like_fold"/>
</dbReference>
<dbReference type="RefSeq" id="WP_340239452.1">
    <property type="nucleotide sequence ID" value="NZ_JBBEWC010000013.1"/>
</dbReference>
<dbReference type="SUPFAM" id="SSF101898">
    <property type="entry name" value="NHL repeat"/>
    <property type="match status" value="1"/>
</dbReference>
<dbReference type="Pfam" id="PF13585">
    <property type="entry name" value="CHU_C"/>
    <property type="match status" value="1"/>
</dbReference>
<accession>A0ABW5JBU3</accession>
<evidence type="ECO:0000313" key="4">
    <source>
        <dbReference type="Proteomes" id="UP001597510"/>
    </source>
</evidence>
<evidence type="ECO:0000259" key="2">
    <source>
        <dbReference type="PROSITE" id="PS50093"/>
    </source>
</evidence>
<dbReference type="PANTHER" id="PTHR35580:SF1">
    <property type="entry name" value="PHYTASE-LIKE DOMAIN-CONTAINING PROTEIN"/>
    <property type="match status" value="1"/>
</dbReference>
<dbReference type="PANTHER" id="PTHR35580">
    <property type="entry name" value="CELL SURFACE GLYCOPROTEIN (S-LAYER PROTEIN)-LIKE PROTEIN"/>
    <property type="match status" value="1"/>
</dbReference>
<name>A0ABW5JBU3_9BACT</name>
<evidence type="ECO:0000256" key="1">
    <source>
        <dbReference type="SAM" id="SignalP"/>
    </source>
</evidence>
<gene>
    <name evidence="3" type="ORF">ACFSR2_18070</name>
</gene>
<dbReference type="Pfam" id="PF25778">
    <property type="entry name" value="DUF7948"/>
    <property type="match status" value="1"/>
</dbReference>
<feature type="domain" description="PKD" evidence="2">
    <location>
        <begin position="1051"/>
        <end position="1100"/>
    </location>
</feature>
<feature type="chain" id="PRO_5045143933" evidence="1">
    <location>
        <begin position="20"/>
        <end position="1180"/>
    </location>
</feature>
<keyword evidence="4" id="KW-1185">Reference proteome</keyword>
<keyword evidence="1" id="KW-0732">Signal</keyword>
<dbReference type="InterPro" id="IPR057708">
    <property type="entry name" value="DUF7948"/>
</dbReference>
<sequence>MRYIYFFCFFSITVLVAKAAPNPSVKFIRNEGQWEASILFKADIPGGYLLVRRTGVQYVFFDTKALKALHGGGLADENGARKTQGPIKGHAFEMTFQEANLSPKIETSARSSATYNYFIGNDPSKWRGDVAAYDEIYLKDIYPDIDFKLYSFDQSLKYEYIAKPKADVSKIRMKYEGLDELRLDNKKLSFRTSVNTATEFEPYSFQIIGGKTVDIKSGFRLRNNEVQFEFPDKYDASQTLTIDPELVFSTYSGSRSDNWAQTATYDAEGNLFAGGSVFGGEFPVTNGAFDITGDENNQTSSQNQPYAITDAVIMKYSADGSRLIYATFLGGNATDVPHSLVANSKGELVVFGTTASSDFPTNANSYQRNHAGGSLFGITGSSSINGADPSFTGMGFSRGSDIFVAILSADGRSLVGSTYIGGSANDGFNDTRALIIRNYGDEFRGEVVVDKDDNIYFASITASTNFPIVNAFQASKSEGYDAVVCKLSPTGSQLLWSTYLGGGNFDAAYGIKVDDKGKVYVCGQTFSADLPTKSGAYTEKYGGSGDGFIAKFSAAGALEQLTYMGTAAADANFFLELDNEGKVYTFGLTQGAYPVSTDVYRNANSGQFIHCVDANLSKTVFSTVIGASRGRGRIEIVPTAFLVNDCGNIYLAGWGGKVNSSINKNLNRFSTTTGLPTTEDAYQRTTTGSNFYFMILEKNAKSLLYATFFGSSFPPDSTGEAGDHVDGGTCRFDKHGYIYHTACACLPRSGEVVATFPIKNAHQPNHMSNNCNMASFKIEIGALKADFELRNAANRPVTEICAPGKINFNNLSVGAKTYEWEINGSVITRTKDIAYDFTTPGQYTIKLRIFNKITCKTTDSTVKTLLVKGFVAQASGDTLVCPGSPVQLMASGGEKYTWSPSADLDNATIANPLAKPKSTTKFTVSIEKEGCTISKEVNIKVENNKPDFLVSPDVEICKGQSVDLKATGYATKFTWSGPGVNEVTGTTITVSPTQTSIYTISCEYPDGCKPVKNVKISIDESFKPDFDYSLTQDCIKPYELSFTNKTQNANSFAWSMGNADTVNGLIPQSYRYSQSGTFQVTLKAYNKIGCELSVTKSINIPENDGKVPNVITPNNDGKNDNFVTGFGEVVMDIYNRYGKLVYESKTYKDDWGKDVPLGTYYYVFTTGSGSTCKGWVTVIE</sequence>
<dbReference type="InterPro" id="IPR035986">
    <property type="entry name" value="PKD_dom_sf"/>
</dbReference>
<dbReference type="Gene3D" id="2.60.40.10">
    <property type="entry name" value="Immunoglobulins"/>
    <property type="match status" value="2"/>
</dbReference>
<comment type="caution">
    <text evidence="3">The sequence shown here is derived from an EMBL/GenBank/DDBJ whole genome shotgun (WGS) entry which is preliminary data.</text>
</comment>
<feature type="signal peptide" evidence="1">
    <location>
        <begin position="1"/>
        <end position="19"/>
    </location>
</feature>
<dbReference type="Proteomes" id="UP001597510">
    <property type="component" value="Unassembled WGS sequence"/>
</dbReference>
<dbReference type="InterPro" id="IPR052918">
    <property type="entry name" value="Motility_Chemotaxis_Reg"/>
</dbReference>
<dbReference type="InterPro" id="IPR022409">
    <property type="entry name" value="PKD/Chitinase_dom"/>
</dbReference>
<protein>
    <submittedName>
        <fullName evidence="3">Gliding motility-associated C-terminal domain-containing protein</fullName>
    </submittedName>
</protein>
<organism evidence="3 4">
    <name type="scientific">Emticicia soli</name>
    <dbReference type="NCBI Taxonomy" id="2027878"/>
    <lineage>
        <taxon>Bacteria</taxon>
        <taxon>Pseudomonadati</taxon>
        <taxon>Bacteroidota</taxon>
        <taxon>Cytophagia</taxon>
        <taxon>Cytophagales</taxon>
        <taxon>Leadbetterellaceae</taxon>
        <taxon>Emticicia</taxon>
    </lineage>
</organism>
<dbReference type="InterPro" id="IPR000601">
    <property type="entry name" value="PKD_dom"/>
</dbReference>
<proteinExistence type="predicted"/>
<dbReference type="PROSITE" id="PS50093">
    <property type="entry name" value="PKD"/>
    <property type="match status" value="1"/>
</dbReference>
<dbReference type="SMART" id="SM00089">
    <property type="entry name" value="PKD"/>
    <property type="match status" value="2"/>
</dbReference>
<dbReference type="EMBL" id="JBHULC010000022">
    <property type="protein sequence ID" value="MFD2522812.1"/>
    <property type="molecule type" value="Genomic_DNA"/>
</dbReference>
<evidence type="ECO:0000313" key="3">
    <source>
        <dbReference type="EMBL" id="MFD2522812.1"/>
    </source>
</evidence>
<reference evidence="4" key="1">
    <citation type="journal article" date="2019" name="Int. J. Syst. Evol. Microbiol.">
        <title>The Global Catalogue of Microorganisms (GCM) 10K type strain sequencing project: providing services to taxonomists for standard genome sequencing and annotation.</title>
        <authorList>
            <consortium name="The Broad Institute Genomics Platform"/>
            <consortium name="The Broad Institute Genome Sequencing Center for Infectious Disease"/>
            <person name="Wu L."/>
            <person name="Ma J."/>
        </authorList>
    </citation>
    <scope>NUCLEOTIDE SEQUENCE [LARGE SCALE GENOMIC DNA]</scope>
    <source>
        <strain evidence="4">KCTC 52344</strain>
    </source>
</reference>